<feature type="chain" id="PRO_5028838134" evidence="1">
    <location>
        <begin position="24"/>
        <end position="261"/>
    </location>
</feature>
<dbReference type="Proteomes" id="UP000515838">
    <property type="component" value="Chromosome"/>
</dbReference>
<dbReference type="Pfam" id="PF06764">
    <property type="entry name" value="DUF1223"/>
    <property type="match status" value="1"/>
</dbReference>
<name>A0A7G9TGZ5_PSEMX</name>
<dbReference type="AlphaFoldDB" id="A0A7G9TGZ5"/>
<evidence type="ECO:0000256" key="1">
    <source>
        <dbReference type="SAM" id="SignalP"/>
    </source>
</evidence>
<dbReference type="PANTHER" id="PTHR36057:SF1">
    <property type="entry name" value="LIPOPROTEIN LIPID ATTACHMENT SITE-LIKE PROTEIN, PUTATIVE (DUF1223)-RELATED"/>
    <property type="match status" value="1"/>
</dbReference>
<reference evidence="2 3" key="1">
    <citation type="submission" date="2020-08" db="EMBL/GenBank/DDBJ databases">
        <title>Streptomycin Non-resistant strain, P. mexicana.</title>
        <authorList>
            <person name="Ganesh-Kumar S."/>
            <person name="Zhe T."/>
            <person name="Yu Z."/>
            <person name="Min Y."/>
        </authorList>
    </citation>
    <scope>NUCLEOTIDE SEQUENCE [LARGE SCALE GENOMIC DNA]</scope>
    <source>
        <strain evidence="2 3">GTZY2</strain>
    </source>
</reference>
<proteinExistence type="predicted"/>
<feature type="signal peptide" evidence="1">
    <location>
        <begin position="1"/>
        <end position="23"/>
    </location>
</feature>
<dbReference type="PROSITE" id="PS51257">
    <property type="entry name" value="PROKAR_LIPOPROTEIN"/>
    <property type="match status" value="1"/>
</dbReference>
<dbReference type="EMBL" id="CP060731">
    <property type="protein sequence ID" value="QNN79370.1"/>
    <property type="molecule type" value="Genomic_DNA"/>
</dbReference>
<evidence type="ECO:0000313" key="3">
    <source>
        <dbReference type="Proteomes" id="UP000515838"/>
    </source>
</evidence>
<dbReference type="PANTHER" id="PTHR36057">
    <property type="match status" value="1"/>
</dbReference>
<keyword evidence="1" id="KW-0732">Signal</keyword>
<gene>
    <name evidence="2" type="ORF">IAE60_08205</name>
</gene>
<sequence length="261" mass="28096">MLRSALRAVCWITGIAACMEADAACSMTSGSGRAPLVELYTAEGCSECPAADRWLSSLATRPPDQRPVLLALHVDYWDDIGWPDPFAAPLHGRRQEARVLLAGKRVVVTPQVMMGRHVPVDWRDAGAFSRLLAAERSLPPDIDLSLDVMRGQGELRVTIGAYTRKATASSPLLWLALYQDGLSSRVTAGENAGRRLRHDRVVRHLQGPWQVLGDTYASEASVPLPADADIGAMGLVLFAESSVTGEGLQAMELPLSACGPE</sequence>
<dbReference type="SUPFAM" id="SSF52833">
    <property type="entry name" value="Thioredoxin-like"/>
    <property type="match status" value="1"/>
</dbReference>
<dbReference type="InterPro" id="IPR036249">
    <property type="entry name" value="Thioredoxin-like_sf"/>
</dbReference>
<dbReference type="InterPro" id="IPR010634">
    <property type="entry name" value="DUF1223"/>
</dbReference>
<protein>
    <submittedName>
        <fullName evidence="2">DUF1223 domain-containing protein</fullName>
    </submittedName>
</protein>
<dbReference type="GeneID" id="81470947"/>
<evidence type="ECO:0000313" key="2">
    <source>
        <dbReference type="EMBL" id="QNN79370.1"/>
    </source>
</evidence>
<organism evidence="2 3">
    <name type="scientific">Pseudoxanthomonas mexicana</name>
    <dbReference type="NCBI Taxonomy" id="128785"/>
    <lineage>
        <taxon>Bacteria</taxon>
        <taxon>Pseudomonadati</taxon>
        <taxon>Pseudomonadota</taxon>
        <taxon>Gammaproteobacteria</taxon>
        <taxon>Lysobacterales</taxon>
        <taxon>Lysobacteraceae</taxon>
        <taxon>Pseudoxanthomonas</taxon>
    </lineage>
</organism>
<dbReference type="RefSeq" id="WP_187574501.1">
    <property type="nucleotide sequence ID" value="NZ_CP060731.1"/>
</dbReference>
<accession>A0A7G9TGZ5</accession>